<dbReference type="EMBL" id="KB206369">
    <property type="protein sequence ID" value="ELP92418.1"/>
    <property type="molecule type" value="Genomic_DNA"/>
</dbReference>
<feature type="signal peptide" evidence="1">
    <location>
        <begin position="1"/>
        <end position="15"/>
    </location>
</feature>
<evidence type="ECO:0000256" key="1">
    <source>
        <dbReference type="SAM" id="SignalP"/>
    </source>
</evidence>
<feature type="chain" id="PRO_5012768442" evidence="1">
    <location>
        <begin position="16"/>
        <end position="207"/>
    </location>
</feature>
<keyword evidence="3" id="KW-1185">Reference proteome</keyword>
<dbReference type="VEuPathDB" id="AmoebaDB:EIN_333550"/>
<evidence type="ECO:0000313" key="3">
    <source>
        <dbReference type="Proteomes" id="UP000014680"/>
    </source>
</evidence>
<protein>
    <submittedName>
        <fullName evidence="2">Uncharacterized protein</fullName>
    </submittedName>
</protein>
<accession>A0A0A1UG76</accession>
<organism evidence="2 3">
    <name type="scientific">Entamoeba invadens IP1</name>
    <dbReference type="NCBI Taxonomy" id="370355"/>
    <lineage>
        <taxon>Eukaryota</taxon>
        <taxon>Amoebozoa</taxon>
        <taxon>Evosea</taxon>
        <taxon>Archamoebae</taxon>
        <taxon>Mastigamoebida</taxon>
        <taxon>Entamoebidae</taxon>
        <taxon>Entamoeba</taxon>
    </lineage>
</organism>
<reference evidence="2 3" key="1">
    <citation type="submission" date="2012-10" db="EMBL/GenBank/DDBJ databases">
        <authorList>
            <person name="Zafar N."/>
            <person name="Inman J."/>
            <person name="Hall N."/>
            <person name="Lorenzi H."/>
            <person name="Caler E."/>
        </authorList>
    </citation>
    <scope>NUCLEOTIDE SEQUENCE [LARGE SCALE GENOMIC DNA]</scope>
    <source>
        <strain evidence="2 3">IP1</strain>
    </source>
</reference>
<proteinExistence type="predicted"/>
<keyword evidence="1" id="KW-0732">Signal</keyword>
<dbReference type="GeneID" id="14891405"/>
<dbReference type="AlphaFoldDB" id="A0A0A1UG76"/>
<dbReference type="KEGG" id="eiv:EIN_333550"/>
<dbReference type="Proteomes" id="UP000014680">
    <property type="component" value="Unassembled WGS sequence"/>
</dbReference>
<sequence>MLFLFFVAALSETLYYNVHKQSNDVVDYERYDVGVCYMTKNAEYFQIELASGAYSRKYYTDADCQTAGSTPVENIDFAASNTYWTKTVEAKYTKEVAFTAEAKTDCPNADKKMTGMYNNDVCYSFGGAYKKAVILEDAGLKKWALAVYNDAACTKQTSATGKVECNKCASNVYTACYESSAPIDSDTPDSSALNFVLLALTFIALLF</sequence>
<evidence type="ECO:0000313" key="2">
    <source>
        <dbReference type="EMBL" id="ELP92418.1"/>
    </source>
</evidence>
<name>A0A0A1UG76_ENTIV</name>
<dbReference type="RefSeq" id="XP_004259189.1">
    <property type="nucleotide sequence ID" value="XM_004259141.1"/>
</dbReference>
<gene>
    <name evidence="2" type="ORF">EIN_333550</name>
</gene>